<feature type="region of interest" description="Disordered" evidence="1">
    <location>
        <begin position="49"/>
        <end position="71"/>
    </location>
</feature>
<feature type="region of interest" description="Disordered" evidence="1">
    <location>
        <begin position="1"/>
        <end position="36"/>
    </location>
</feature>
<gene>
    <name evidence="2" type="ORF">NPIL_176861</name>
</gene>
<evidence type="ECO:0000256" key="1">
    <source>
        <dbReference type="SAM" id="MobiDB-lite"/>
    </source>
</evidence>
<accession>A0A8X6QR86</accession>
<protein>
    <submittedName>
        <fullName evidence="2">Uncharacterized protein</fullName>
    </submittedName>
</protein>
<comment type="caution">
    <text evidence="2">The sequence shown here is derived from an EMBL/GenBank/DDBJ whole genome shotgun (WGS) entry which is preliminary data.</text>
</comment>
<evidence type="ECO:0000313" key="3">
    <source>
        <dbReference type="Proteomes" id="UP000887013"/>
    </source>
</evidence>
<reference evidence="2" key="1">
    <citation type="submission" date="2020-08" db="EMBL/GenBank/DDBJ databases">
        <title>Multicomponent nature underlies the extraordinary mechanical properties of spider dragline silk.</title>
        <authorList>
            <person name="Kono N."/>
            <person name="Nakamura H."/>
            <person name="Mori M."/>
            <person name="Yoshida Y."/>
            <person name="Ohtoshi R."/>
            <person name="Malay A.D."/>
            <person name="Moran D.A.P."/>
            <person name="Tomita M."/>
            <person name="Numata K."/>
            <person name="Arakawa K."/>
        </authorList>
    </citation>
    <scope>NUCLEOTIDE SEQUENCE</scope>
</reference>
<evidence type="ECO:0000313" key="2">
    <source>
        <dbReference type="EMBL" id="GFU39909.1"/>
    </source>
</evidence>
<dbReference type="AlphaFoldDB" id="A0A8X6QR86"/>
<organism evidence="2 3">
    <name type="scientific">Nephila pilipes</name>
    <name type="common">Giant wood spider</name>
    <name type="synonym">Nephila maculata</name>
    <dbReference type="NCBI Taxonomy" id="299642"/>
    <lineage>
        <taxon>Eukaryota</taxon>
        <taxon>Metazoa</taxon>
        <taxon>Ecdysozoa</taxon>
        <taxon>Arthropoda</taxon>
        <taxon>Chelicerata</taxon>
        <taxon>Arachnida</taxon>
        <taxon>Araneae</taxon>
        <taxon>Araneomorphae</taxon>
        <taxon>Entelegynae</taxon>
        <taxon>Araneoidea</taxon>
        <taxon>Nephilidae</taxon>
        <taxon>Nephila</taxon>
    </lineage>
</organism>
<proteinExistence type="predicted"/>
<keyword evidence="3" id="KW-1185">Reference proteome</keyword>
<name>A0A8X6QR86_NEPPI</name>
<dbReference type="Proteomes" id="UP000887013">
    <property type="component" value="Unassembled WGS sequence"/>
</dbReference>
<dbReference type="EMBL" id="BMAW01084708">
    <property type="protein sequence ID" value="GFU39909.1"/>
    <property type="molecule type" value="Genomic_DNA"/>
</dbReference>
<sequence>MINSSTKRPSVQLSDASPTNHSPLCESPPPFPEGGRTIITVHSRVTNLSPSLEKIPTNPEYEVKNHMKGQS</sequence>
<feature type="compositionally biased region" description="Polar residues" evidence="1">
    <location>
        <begin position="1"/>
        <end position="22"/>
    </location>
</feature>